<evidence type="ECO:0000256" key="6">
    <source>
        <dbReference type="ARBA" id="ARBA00023136"/>
    </source>
</evidence>
<dbReference type="PANTHER" id="PTHR30614">
    <property type="entry name" value="MEMBRANE COMPONENT OF AMINO ACID ABC TRANSPORTER"/>
    <property type="match status" value="1"/>
</dbReference>
<dbReference type="EMBL" id="BAAANO010000018">
    <property type="protein sequence ID" value="GAA2009604.1"/>
    <property type="molecule type" value="Genomic_DNA"/>
</dbReference>
<dbReference type="Proteomes" id="UP001500755">
    <property type="component" value="Unassembled WGS sequence"/>
</dbReference>
<keyword evidence="10" id="KW-1185">Reference proteome</keyword>
<dbReference type="Pfam" id="PF00528">
    <property type="entry name" value="BPD_transp_1"/>
    <property type="match status" value="1"/>
</dbReference>
<keyword evidence="6 7" id="KW-0472">Membrane</keyword>
<keyword evidence="5 7" id="KW-1133">Transmembrane helix</keyword>
<dbReference type="RefSeq" id="WP_344309386.1">
    <property type="nucleotide sequence ID" value="NZ_BAAANO010000018.1"/>
</dbReference>
<dbReference type="InterPro" id="IPR035906">
    <property type="entry name" value="MetI-like_sf"/>
</dbReference>
<accession>A0ABP5EXE3</accession>
<comment type="similarity">
    <text evidence="7">Belongs to the binding-protein-dependent transport system permease family.</text>
</comment>
<gene>
    <name evidence="9" type="ORF">GCM10009755_20550</name>
</gene>
<dbReference type="InterPro" id="IPR043429">
    <property type="entry name" value="ArtM/GltK/GlnP/TcyL/YhdX-like"/>
</dbReference>
<feature type="transmembrane region" description="Helical" evidence="7">
    <location>
        <begin position="21"/>
        <end position="45"/>
    </location>
</feature>
<comment type="caution">
    <text evidence="9">The sequence shown here is derived from an EMBL/GenBank/DDBJ whole genome shotgun (WGS) entry which is preliminary data.</text>
</comment>
<evidence type="ECO:0000256" key="7">
    <source>
        <dbReference type="RuleBase" id="RU363032"/>
    </source>
</evidence>
<evidence type="ECO:0000256" key="3">
    <source>
        <dbReference type="ARBA" id="ARBA00022475"/>
    </source>
</evidence>
<feature type="transmembrane region" description="Helical" evidence="7">
    <location>
        <begin position="65"/>
        <end position="96"/>
    </location>
</feature>
<reference evidence="10" key="1">
    <citation type="journal article" date="2019" name="Int. J. Syst. Evol. Microbiol.">
        <title>The Global Catalogue of Microorganisms (GCM) 10K type strain sequencing project: providing services to taxonomists for standard genome sequencing and annotation.</title>
        <authorList>
            <consortium name="The Broad Institute Genomics Platform"/>
            <consortium name="The Broad Institute Genome Sequencing Center for Infectious Disease"/>
            <person name="Wu L."/>
            <person name="Ma J."/>
        </authorList>
    </citation>
    <scope>NUCLEOTIDE SEQUENCE [LARGE SCALE GENOMIC DNA]</scope>
    <source>
        <strain evidence="10">JCM 14546</strain>
    </source>
</reference>
<protein>
    <submittedName>
        <fullName evidence="9">Amino acid ABC transporter permease</fullName>
    </submittedName>
</protein>
<dbReference type="InterPro" id="IPR010065">
    <property type="entry name" value="AA_ABC_transptr_permease_3TM"/>
</dbReference>
<feature type="transmembrane region" description="Helical" evidence="7">
    <location>
        <begin position="135"/>
        <end position="155"/>
    </location>
</feature>
<sequence length="269" mass="29376">MSTQAALAHFDVPGPRTVRNIRILTVVGIIGVLALAAFVVYRFWVTDQLDPAKWSPFTYVDIQEALLLGVWSTVQVAAVSAVLTLAIGFTFGILQLSHRKWITIPARFLVEVFRGVPVLLLIFIMFYLGQGTLSSFWSVCLGVAAYNGMVVAEIVRAGILSVPKGQREAGMSIGLGRGQVMREILLPQALRAMAPTLVSQMVVMLKDSALGYMVNYTDLLYVVNNIGRDFNNLLPTFILGAGIYVCLNLCISGIAKLLEKRQSLKVAAK</sequence>
<dbReference type="PANTHER" id="PTHR30614:SF21">
    <property type="entry name" value="AMINO ACID ABC TRANSPORTER PERMEASE"/>
    <property type="match status" value="1"/>
</dbReference>
<feature type="domain" description="ABC transmembrane type-1" evidence="8">
    <location>
        <begin position="70"/>
        <end position="255"/>
    </location>
</feature>
<evidence type="ECO:0000256" key="1">
    <source>
        <dbReference type="ARBA" id="ARBA00004651"/>
    </source>
</evidence>
<name>A0ABP5EXE3_9MICO</name>
<dbReference type="SUPFAM" id="SSF161098">
    <property type="entry name" value="MetI-like"/>
    <property type="match status" value="1"/>
</dbReference>
<evidence type="ECO:0000259" key="8">
    <source>
        <dbReference type="PROSITE" id="PS50928"/>
    </source>
</evidence>
<keyword evidence="4 7" id="KW-0812">Transmembrane</keyword>
<evidence type="ECO:0000256" key="4">
    <source>
        <dbReference type="ARBA" id="ARBA00022692"/>
    </source>
</evidence>
<dbReference type="PROSITE" id="PS50928">
    <property type="entry name" value="ABC_TM1"/>
    <property type="match status" value="1"/>
</dbReference>
<keyword evidence="3" id="KW-1003">Cell membrane</keyword>
<evidence type="ECO:0000313" key="10">
    <source>
        <dbReference type="Proteomes" id="UP001500755"/>
    </source>
</evidence>
<proteinExistence type="inferred from homology"/>
<dbReference type="NCBIfam" id="TIGR01726">
    <property type="entry name" value="HEQRo_perm_3TM"/>
    <property type="match status" value="1"/>
</dbReference>
<keyword evidence="2 7" id="KW-0813">Transport</keyword>
<feature type="transmembrane region" description="Helical" evidence="7">
    <location>
        <begin position="234"/>
        <end position="255"/>
    </location>
</feature>
<dbReference type="Gene3D" id="1.10.3720.10">
    <property type="entry name" value="MetI-like"/>
    <property type="match status" value="1"/>
</dbReference>
<feature type="transmembrane region" description="Helical" evidence="7">
    <location>
        <begin position="108"/>
        <end position="129"/>
    </location>
</feature>
<evidence type="ECO:0000256" key="5">
    <source>
        <dbReference type="ARBA" id="ARBA00022989"/>
    </source>
</evidence>
<comment type="subcellular location">
    <subcellularLocation>
        <location evidence="1 7">Cell membrane</location>
        <topology evidence="1 7">Multi-pass membrane protein</topology>
    </subcellularLocation>
</comment>
<organism evidence="9 10">
    <name type="scientific">Brevibacterium samyangense</name>
    <dbReference type="NCBI Taxonomy" id="366888"/>
    <lineage>
        <taxon>Bacteria</taxon>
        <taxon>Bacillati</taxon>
        <taxon>Actinomycetota</taxon>
        <taxon>Actinomycetes</taxon>
        <taxon>Micrococcales</taxon>
        <taxon>Brevibacteriaceae</taxon>
        <taxon>Brevibacterium</taxon>
    </lineage>
</organism>
<dbReference type="CDD" id="cd06261">
    <property type="entry name" value="TM_PBP2"/>
    <property type="match status" value="1"/>
</dbReference>
<evidence type="ECO:0000313" key="9">
    <source>
        <dbReference type="EMBL" id="GAA2009604.1"/>
    </source>
</evidence>
<dbReference type="InterPro" id="IPR000515">
    <property type="entry name" value="MetI-like"/>
</dbReference>
<evidence type="ECO:0000256" key="2">
    <source>
        <dbReference type="ARBA" id="ARBA00022448"/>
    </source>
</evidence>